<evidence type="ECO:0000313" key="2">
    <source>
        <dbReference type="Proteomes" id="UP001367508"/>
    </source>
</evidence>
<reference evidence="1 2" key="1">
    <citation type="submission" date="2024-01" db="EMBL/GenBank/DDBJ databases">
        <title>The genomes of 5 underutilized Papilionoideae crops provide insights into root nodulation and disease resistanc.</title>
        <authorList>
            <person name="Jiang F."/>
        </authorList>
    </citation>
    <scope>NUCLEOTIDE SEQUENCE [LARGE SCALE GENOMIC DNA]</scope>
    <source>
        <strain evidence="1">LVBAO_FW01</strain>
        <tissue evidence="1">Leaves</tissue>
    </source>
</reference>
<evidence type="ECO:0000313" key="1">
    <source>
        <dbReference type="EMBL" id="KAK7308397.1"/>
    </source>
</evidence>
<organism evidence="1 2">
    <name type="scientific">Canavalia gladiata</name>
    <name type="common">Sword bean</name>
    <name type="synonym">Dolichos gladiatus</name>
    <dbReference type="NCBI Taxonomy" id="3824"/>
    <lineage>
        <taxon>Eukaryota</taxon>
        <taxon>Viridiplantae</taxon>
        <taxon>Streptophyta</taxon>
        <taxon>Embryophyta</taxon>
        <taxon>Tracheophyta</taxon>
        <taxon>Spermatophyta</taxon>
        <taxon>Magnoliopsida</taxon>
        <taxon>eudicotyledons</taxon>
        <taxon>Gunneridae</taxon>
        <taxon>Pentapetalae</taxon>
        <taxon>rosids</taxon>
        <taxon>fabids</taxon>
        <taxon>Fabales</taxon>
        <taxon>Fabaceae</taxon>
        <taxon>Papilionoideae</taxon>
        <taxon>50 kb inversion clade</taxon>
        <taxon>NPAAA clade</taxon>
        <taxon>indigoferoid/millettioid clade</taxon>
        <taxon>Phaseoleae</taxon>
        <taxon>Canavalia</taxon>
    </lineage>
</organism>
<keyword evidence="2" id="KW-1185">Reference proteome</keyword>
<gene>
    <name evidence="1" type="ORF">VNO77_42001</name>
</gene>
<proteinExistence type="predicted"/>
<dbReference type="Proteomes" id="UP001367508">
    <property type="component" value="Unassembled WGS sequence"/>
</dbReference>
<protein>
    <submittedName>
        <fullName evidence="1">Uncharacterized protein</fullName>
    </submittedName>
</protein>
<comment type="caution">
    <text evidence="1">The sequence shown here is derived from an EMBL/GenBank/DDBJ whole genome shotgun (WGS) entry which is preliminary data.</text>
</comment>
<name>A0AAN9K090_CANGL</name>
<dbReference type="AlphaFoldDB" id="A0AAN9K090"/>
<dbReference type="EMBL" id="JAYMYQ010000010">
    <property type="protein sequence ID" value="KAK7308397.1"/>
    <property type="molecule type" value="Genomic_DNA"/>
</dbReference>
<accession>A0AAN9K090</accession>
<sequence length="73" mass="8531">MVVSCFLLVIDDEDSLHVHIRLELNFDKRNYPDLNSSHEFLNNPKRRFIKKELANAKVEKSNPFNPAFLMATV</sequence>